<gene>
    <name evidence="2" type="ORF">HDID_LOCUS5527</name>
</gene>
<dbReference type="Gene3D" id="3.40.720.10">
    <property type="entry name" value="Alkaline Phosphatase, subunit A"/>
    <property type="match status" value="1"/>
</dbReference>
<dbReference type="SUPFAM" id="SSF53649">
    <property type="entry name" value="Alkaline phosphatase-like"/>
    <property type="match status" value="1"/>
</dbReference>
<protein>
    <submittedName>
        <fullName evidence="4">Ectonucleotide pyrophosphatase/phosphodiesterase family member 5</fullName>
    </submittedName>
</protein>
<accession>A0A0R3SKR4</accession>
<proteinExistence type="predicted"/>
<dbReference type="STRING" id="6216.A0A0R3SKR4"/>
<feature type="signal peptide" evidence="1">
    <location>
        <begin position="1"/>
        <end position="17"/>
    </location>
</feature>
<dbReference type="AlphaFoldDB" id="A0A0R3SKR4"/>
<sequence length="350" mass="40117">MRSILTILALFLEACFASKVILISFDGFRHDYLEMAKAANKNISAFEYLESQGFRGMQVLSVMPSLTFPSHFTLATGRYTENHGLVGNTFYDPKFKDKYVYTNAEKQMESKWFTDNKNEPIWLSVQRNGGKSGVMYWPGSDSRMYDKMEYVNYGLYSNVPDLRFRVDRVMDWITKPDVNFVAMYYNEPDSSGHKFGPESKEVLDAIEKCNDGLAYLIERIDDSDAFLEKPNIIVTSDHGMTEVDISKRIVPIYKYLPLNEYMTGVDGSPATLGVWPLPSGKGVDELYTMVKKAETDHGYCKVYKKEEIPDEYHYKHNDRIAPIVVIAEEGWMLQSNESKPFTGSLGNLFY</sequence>
<reference evidence="4" key="1">
    <citation type="submission" date="2017-02" db="UniProtKB">
        <authorList>
            <consortium name="WormBaseParasite"/>
        </authorList>
    </citation>
    <scope>IDENTIFICATION</scope>
</reference>
<dbReference type="CDD" id="cd16018">
    <property type="entry name" value="Enpp"/>
    <property type="match status" value="1"/>
</dbReference>
<dbReference type="Proteomes" id="UP000274504">
    <property type="component" value="Unassembled WGS sequence"/>
</dbReference>
<name>A0A0R3SKR4_HYMDI</name>
<dbReference type="PANTHER" id="PTHR10151">
    <property type="entry name" value="ECTONUCLEOTIDE PYROPHOSPHATASE/PHOSPHODIESTERASE"/>
    <property type="match status" value="1"/>
</dbReference>
<reference evidence="2 3" key="2">
    <citation type="submission" date="2018-11" db="EMBL/GenBank/DDBJ databases">
        <authorList>
            <consortium name="Pathogen Informatics"/>
        </authorList>
    </citation>
    <scope>NUCLEOTIDE SEQUENCE [LARGE SCALE GENOMIC DNA]</scope>
</reference>
<dbReference type="Gene3D" id="3.30.1360.180">
    <property type="match status" value="1"/>
</dbReference>
<dbReference type="Pfam" id="PF01663">
    <property type="entry name" value="Phosphodiest"/>
    <property type="match status" value="1"/>
</dbReference>
<evidence type="ECO:0000256" key="1">
    <source>
        <dbReference type="SAM" id="SignalP"/>
    </source>
</evidence>
<organism evidence="4">
    <name type="scientific">Hymenolepis diminuta</name>
    <name type="common">Rat tapeworm</name>
    <dbReference type="NCBI Taxonomy" id="6216"/>
    <lineage>
        <taxon>Eukaryota</taxon>
        <taxon>Metazoa</taxon>
        <taxon>Spiralia</taxon>
        <taxon>Lophotrochozoa</taxon>
        <taxon>Platyhelminthes</taxon>
        <taxon>Cestoda</taxon>
        <taxon>Eucestoda</taxon>
        <taxon>Cyclophyllidea</taxon>
        <taxon>Hymenolepididae</taxon>
        <taxon>Hymenolepis</taxon>
    </lineage>
</organism>
<dbReference type="PANTHER" id="PTHR10151:SF120">
    <property type="entry name" value="BIS(5'-ADENOSYL)-TRIPHOSPHATASE"/>
    <property type="match status" value="1"/>
</dbReference>
<dbReference type="GO" id="GO:0016787">
    <property type="term" value="F:hydrolase activity"/>
    <property type="evidence" value="ECO:0007669"/>
    <property type="project" value="UniProtKB-ARBA"/>
</dbReference>
<dbReference type="EMBL" id="UYSG01002941">
    <property type="protein sequence ID" value="VDL57845.1"/>
    <property type="molecule type" value="Genomic_DNA"/>
</dbReference>
<evidence type="ECO:0000313" key="3">
    <source>
        <dbReference type="Proteomes" id="UP000274504"/>
    </source>
</evidence>
<dbReference type="OrthoDB" id="415411at2759"/>
<dbReference type="InterPro" id="IPR002591">
    <property type="entry name" value="Phosphodiest/P_Trfase"/>
</dbReference>
<evidence type="ECO:0000313" key="2">
    <source>
        <dbReference type="EMBL" id="VDL57845.1"/>
    </source>
</evidence>
<keyword evidence="1" id="KW-0732">Signal</keyword>
<dbReference type="InterPro" id="IPR017850">
    <property type="entry name" value="Alkaline_phosphatase_core_sf"/>
</dbReference>
<feature type="chain" id="PRO_5043131401" evidence="1">
    <location>
        <begin position="18"/>
        <end position="350"/>
    </location>
</feature>
<evidence type="ECO:0000313" key="4">
    <source>
        <dbReference type="WBParaSite" id="HDID_0000552901-mRNA-1"/>
    </source>
</evidence>
<dbReference type="WBParaSite" id="HDID_0000552901-mRNA-1">
    <property type="protein sequence ID" value="HDID_0000552901-mRNA-1"/>
    <property type="gene ID" value="HDID_0000552901"/>
</dbReference>